<feature type="chain" id="PRO_5046706928" evidence="10">
    <location>
        <begin position="30"/>
        <end position="1024"/>
    </location>
</feature>
<protein>
    <submittedName>
        <fullName evidence="13">Outer membrane receptor protein involved in Fe transport</fullName>
    </submittedName>
</protein>
<dbReference type="PANTHER" id="PTHR47234:SF2">
    <property type="entry name" value="TONB-DEPENDENT RECEPTOR"/>
    <property type="match status" value="1"/>
</dbReference>
<dbReference type="InterPro" id="IPR039426">
    <property type="entry name" value="TonB-dep_rcpt-like"/>
</dbReference>
<comment type="caution">
    <text evidence="13">The sequence shown here is derived from an EMBL/GenBank/DDBJ whole genome shotgun (WGS) entry which is preliminary data.</text>
</comment>
<feature type="signal peptide" evidence="10">
    <location>
        <begin position="1"/>
        <end position="29"/>
    </location>
</feature>
<dbReference type="PROSITE" id="PS52016">
    <property type="entry name" value="TONB_DEPENDENT_REC_3"/>
    <property type="match status" value="1"/>
</dbReference>
<keyword evidence="3 8" id="KW-1134">Transmembrane beta strand</keyword>
<comment type="subcellular location">
    <subcellularLocation>
        <location evidence="1 8">Cell outer membrane</location>
        <topology evidence="1 8">Multi-pass membrane protein</topology>
    </subcellularLocation>
</comment>
<comment type="similarity">
    <text evidence="8 9">Belongs to the TonB-dependent receptor family.</text>
</comment>
<dbReference type="RefSeq" id="WP_309804868.1">
    <property type="nucleotide sequence ID" value="NZ_JAVDRD010000003.1"/>
</dbReference>
<evidence type="ECO:0000256" key="6">
    <source>
        <dbReference type="ARBA" id="ARBA00023136"/>
    </source>
</evidence>
<evidence type="ECO:0000256" key="1">
    <source>
        <dbReference type="ARBA" id="ARBA00004571"/>
    </source>
</evidence>
<dbReference type="InterPro" id="IPR037066">
    <property type="entry name" value="Plug_dom_sf"/>
</dbReference>
<feature type="domain" description="TonB-dependent receptor-like beta-barrel" evidence="11">
    <location>
        <begin position="451"/>
        <end position="978"/>
    </location>
</feature>
<keyword evidence="13" id="KW-0675">Receptor</keyword>
<evidence type="ECO:0000256" key="5">
    <source>
        <dbReference type="ARBA" id="ARBA00023077"/>
    </source>
</evidence>
<dbReference type="EMBL" id="JAVDRD010000003">
    <property type="protein sequence ID" value="MDR6510788.1"/>
    <property type="molecule type" value="Genomic_DNA"/>
</dbReference>
<keyword evidence="4 8" id="KW-0812">Transmembrane</keyword>
<evidence type="ECO:0000256" key="9">
    <source>
        <dbReference type="RuleBase" id="RU003357"/>
    </source>
</evidence>
<reference evidence="13 14" key="1">
    <citation type="submission" date="2023-07" db="EMBL/GenBank/DDBJ databases">
        <title>Sorghum-associated microbial communities from plants grown in Nebraska, USA.</title>
        <authorList>
            <person name="Schachtman D."/>
        </authorList>
    </citation>
    <scope>NUCLEOTIDE SEQUENCE [LARGE SCALE GENOMIC DNA]</scope>
    <source>
        <strain evidence="13 14">DS1027</strain>
    </source>
</reference>
<name>A0ABU1MKB7_9SPHN</name>
<evidence type="ECO:0000256" key="4">
    <source>
        <dbReference type="ARBA" id="ARBA00022692"/>
    </source>
</evidence>
<keyword evidence="2 8" id="KW-0813">Transport</keyword>
<organism evidence="13 14">
    <name type="scientific">Novosphingobium capsulatum</name>
    <dbReference type="NCBI Taxonomy" id="13688"/>
    <lineage>
        <taxon>Bacteria</taxon>
        <taxon>Pseudomonadati</taxon>
        <taxon>Pseudomonadota</taxon>
        <taxon>Alphaproteobacteria</taxon>
        <taxon>Sphingomonadales</taxon>
        <taxon>Sphingomonadaceae</taxon>
        <taxon>Novosphingobium</taxon>
    </lineage>
</organism>
<evidence type="ECO:0000256" key="3">
    <source>
        <dbReference type="ARBA" id="ARBA00022452"/>
    </source>
</evidence>
<dbReference type="SUPFAM" id="SSF56935">
    <property type="entry name" value="Porins"/>
    <property type="match status" value="1"/>
</dbReference>
<dbReference type="Gene3D" id="2.170.130.10">
    <property type="entry name" value="TonB-dependent receptor, plug domain"/>
    <property type="match status" value="1"/>
</dbReference>
<dbReference type="Gene3D" id="2.40.170.20">
    <property type="entry name" value="TonB-dependent receptor, beta-barrel domain"/>
    <property type="match status" value="1"/>
</dbReference>
<evidence type="ECO:0000256" key="8">
    <source>
        <dbReference type="PROSITE-ProRule" id="PRU01360"/>
    </source>
</evidence>
<evidence type="ECO:0000256" key="2">
    <source>
        <dbReference type="ARBA" id="ARBA00022448"/>
    </source>
</evidence>
<dbReference type="InterPro" id="IPR036942">
    <property type="entry name" value="Beta-barrel_TonB_sf"/>
</dbReference>
<keyword evidence="6 8" id="KW-0472">Membrane</keyword>
<dbReference type="InterPro" id="IPR012910">
    <property type="entry name" value="Plug_dom"/>
</dbReference>
<keyword evidence="5 9" id="KW-0798">TonB box</keyword>
<sequence length="1024" mass="108872">MTKINTTAYRVGAAGLALAIASLAAPAFAQDAAAPADAAPADAGQTIVVTGSRIASPNLTSTAPITSLTSEDIKLQGTTKTEDLLNSLPQVFAAQSSTLANGATGTATVDLRGLGASRTLVLVNGRRLMPGDVTSSAADLNFVPASLVKRVDVLTGGASATYGADAVAGVVNFVLDTEFTGLRVDANYGFYQHNNRNSVTPSLLDKRTNQGLSGYGYPRGSVADGGNFDTTISFGTKFADGQGHAMAYFGYRKVNPILQSKRDYSACTVQNANKTTLQCGGSATSATGNILFTPAGSSSSTFGALGPGTLTPNASTRYNFAPLNYFQRPDERYTAGAFVDYEVNSAIHPYMEFMFMDDRTVAQIAPSGDFGNTLTINCDNPMMSASQKAQICNPSNLIVGYVGNYPLTPAAYTNVYGTPAPAAINKIDPTTGAPYNLAYMQLLRRNVEGGPRQSDLEHQAFRTLIGSRGELGKGWSYDAYYQYGRVNYSQIYTNEFSAARLTNALDAVTNPANGQTVCRSVLTGGDPNCVPYNVFSGQVSPAALNYLNASGFQRGHTTEQVLSGQLTGDLGQMGIKSPLASDGISIALGVEHRRESLDLKTDNEFQTGDLTGQGAPTLSVSGSYKVTEFISEAEVPLVQDGFIYNLSLNLGYRYSHYSVSNGQVFNTNTWKIGADFAPVRDLRIRGSVNRAVRAPNIQELFSPNYVGLDGSTDPCADKVLTAADQGCLLQGLKVGQKVVSNPAGQYNGYLGGNGLLRPEVATTKTVGVILQPSFVPGFSFSVDYFDIKLKKAIQGYGADAILAACTTDLNPTACGLIHRNAAGSLWLTSDGYVTDTPVNVGGVTTKGFEFNGNYAHALGGLGRGTISFVATYLDKYQVDNGLTALYDCAGYYGVTCGSPRPVWRHKLRVGLDTKAGFNVSVQWRYFDSVDVEYKNPSSTLAGNYRDFNSHIPTQSYFDLAVSTRIQGKATLRFGVNNIFDRDPPLVTSGPTGNACASVYCNGNTYPGTYDSLGRYLYSSITLDF</sequence>
<evidence type="ECO:0000259" key="12">
    <source>
        <dbReference type="Pfam" id="PF07715"/>
    </source>
</evidence>
<accession>A0ABU1MKB7</accession>
<evidence type="ECO:0000259" key="11">
    <source>
        <dbReference type="Pfam" id="PF00593"/>
    </source>
</evidence>
<evidence type="ECO:0000313" key="14">
    <source>
        <dbReference type="Proteomes" id="UP001184150"/>
    </source>
</evidence>
<dbReference type="InterPro" id="IPR000531">
    <property type="entry name" value="Beta-barrel_TonB"/>
</dbReference>
<dbReference type="Proteomes" id="UP001184150">
    <property type="component" value="Unassembled WGS sequence"/>
</dbReference>
<evidence type="ECO:0000256" key="10">
    <source>
        <dbReference type="SAM" id="SignalP"/>
    </source>
</evidence>
<evidence type="ECO:0000313" key="13">
    <source>
        <dbReference type="EMBL" id="MDR6510788.1"/>
    </source>
</evidence>
<proteinExistence type="inferred from homology"/>
<keyword evidence="14" id="KW-1185">Reference proteome</keyword>
<dbReference type="Pfam" id="PF07715">
    <property type="entry name" value="Plug"/>
    <property type="match status" value="1"/>
</dbReference>
<keyword evidence="7 8" id="KW-0998">Cell outer membrane</keyword>
<dbReference type="Pfam" id="PF00593">
    <property type="entry name" value="TonB_dep_Rec_b-barrel"/>
    <property type="match status" value="1"/>
</dbReference>
<evidence type="ECO:0000256" key="7">
    <source>
        <dbReference type="ARBA" id="ARBA00023237"/>
    </source>
</evidence>
<gene>
    <name evidence="13" type="ORF">J2792_001654</name>
</gene>
<keyword evidence="10" id="KW-0732">Signal</keyword>
<feature type="domain" description="TonB-dependent receptor plug" evidence="12">
    <location>
        <begin position="60"/>
        <end position="170"/>
    </location>
</feature>
<dbReference type="PANTHER" id="PTHR47234">
    <property type="match status" value="1"/>
</dbReference>